<name>I7MJP3_TETTS</name>
<dbReference type="GeneID" id="7842104"/>
<protein>
    <submittedName>
        <fullName evidence="3">Cyclic nucleotide-binding domain protein</fullName>
    </submittedName>
</protein>
<organism evidence="3 4">
    <name type="scientific">Tetrahymena thermophila (strain SB210)</name>
    <dbReference type="NCBI Taxonomy" id="312017"/>
    <lineage>
        <taxon>Eukaryota</taxon>
        <taxon>Sar</taxon>
        <taxon>Alveolata</taxon>
        <taxon>Ciliophora</taxon>
        <taxon>Intramacronucleata</taxon>
        <taxon>Oligohymenophorea</taxon>
        <taxon>Hymenostomatida</taxon>
        <taxon>Tetrahymenina</taxon>
        <taxon>Tetrahymenidae</taxon>
        <taxon>Tetrahymena</taxon>
    </lineage>
</organism>
<dbReference type="SUPFAM" id="SSF51206">
    <property type="entry name" value="cAMP-binding domain-like"/>
    <property type="match status" value="1"/>
</dbReference>
<dbReference type="KEGG" id="tet:TTHERM_00680630"/>
<dbReference type="InterPro" id="IPR051413">
    <property type="entry name" value="K/Na_HCN_channel"/>
</dbReference>
<feature type="compositionally biased region" description="Low complexity" evidence="1">
    <location>
        <begin position="286"/>
        <end position="304"/>
    </location>
</feature>
<dbReference type="RefSeq" id="XP_001027298.2">
    <property type="nucleotide sequence ID" value="XM_001027298.2"/>
</dbReference>
<dbReference type="Gene3D" id="1.10.287.630">
    <property type="entry name" value="Helix hairpin bin"/>
    <property type="match status" value="1"/>
</dbReference>
<evidence type="ECO:0000256" key="2">
    <source>
        <dbReference type="SAM" id="SignalP"/>
    </source>
</evidence>
<keyword evidence="2" id="KW-0732">Signal</keyword>
<dbReference type="AlphaFoldDB" id="I7MJP3"/>
<dbReference type="EMBL" id="GG662247">
    <property type="protein sequence ID" value="EAS07056.2"/>
    <property type="molecule type" value="Genomic_DNA"/>
</dbReference>
<evidence type="ECO:0000313" key="4">
    <source>
        <dbReference type="Proteomes" id="UP000009168"/>
    </source>
</evidence>
<dbReference type="Proteomes" id="UP000009168">
    <property type="component" value="Unassembled WGS sequence"/>
</dbReference>
<dbReference type="Gene3D" id="2.60.120.10">
    <property type="entry name" value="Jelly Rolls"/>
    <property type="match status" value="1"/>
</dbReference>
<keyword evidence="4" id="KW-1185">Reference proteome</keyword>
<reference evidence="4" key="1">
    <citation type="journal article" date="2006" name="PLoS Biol.">
        <title>Macronuclear genome sequence of the ciliate Tetrahymena thermophila, a model eukaryote.</title>
        <authorList>
            <person name="Eisen J.A."/>
            <person name="Coyne R.S."/>
            <person name="Wu M."/>
            <person name="Wu D."/>
            <person name="Thiagarajan M."/>
            <person name="Wortman J.R."/>
            <person name="Badger J.H."/>
            <person name="Ren Q."/>
            <person name="Amedeo P."/>
            <person name="Jones K.M."/>
            <person name="Tallon L.J."/>
            <person name="Delcher A.L."/>
            <person name="Salzberg S.L."/>
            <person name="Silva J.C."/>
            <person name="Haas B.J."/>
            <person name="Majoros W.H."/>
            <person name="Farzad M."/>
            <person name="Carlton J.M."/>
            <person name="Smith R.K. Jr."/>
            <person name="Garg J."/>
            <person name="Pearlman R.E."/>
            <person name="Karrer K.M."/>
            <person name="Sun L."/>
            <person name="Manning G."/>
            <person name="Elde N.C."/>
            <person name="Turkewitz A.P."/>
            <person name="Asai D.J."/>
            <person name="Wilkes D.E."/>
            <person name="Wang Y."/>
            <person name="Cai H."/>
            <person name="Collins K."/>
            <person name="Stewart B.A."/>
            <person name="Lee S.R."/>
            <person name="Wilamowska K."/>
            <person name="Weinberg Z."/>
            <person name="Ruzzo W.L."/>
            <person name="Wloga D."/>
            <person name="Gaertig J."/>
            <person name="Frankel J."/>
            <person name="Tsao C.-C."/>
            <person name="Gorovsky M.A."/>
            <person name="Keeling P.J."/>
            <person name="Waller R.F."/>
            <person name="Patron N.J."/>
            <person name="Cherry J.M."/>
            <person name="Stover N.A."/>
            <person name="Krieger C.J."/>
            <person name="del Toro C."/>
            <person name="Ryder H.F."/>
            <person name="Williamson S.C."/>
            <person name="Barbeau R.A."/>
            <person name="Hamilton E.P."/>
            <person name="Orias E."/>
        </authorList>
    </citation>
    <scope>NUCLEOTIDE SEQUENCE [LARGE SCALE GENOMIC DNA]</scope>
    <source>
        <strain evidence="4">SB210</strain>
    </source>
</reference>
<proteinExistence type="predicted"/>
<evidence type="ECO:0000313" key="3">
    <source>
        <dbReference type="EMBL" id="EAS07056.2"/>
    </source>
</evidence>
<feature type="chain" id="PRO_5003712286" evidence="2">
    <location>
        <begin position="17"/>
        <end position="777"/>
    </location>
</feature>
<dbReference type="GO" id="GO:0003254">
    <property type="term" value="P:regulation of membrane depolarization"/>
    <property type="evidence" value="ECO:0007669"/>
    <property type="project" value="TreeGrafter"/>
</dbReference>
<dbReference type="PANTHER" id="PTHR45689:SF5">
    <property type="entry name" value="I[[H]] CHANNEL, ISOFORM E"/>
    <property type="match status" value="1"/>
</dbReference>
<evidence type="ECO:0000256" key="1">
    <source>
        <dbReference type="SAM" id="MobiDB-lite"/>
    </source>
</evidence>
<feature type="signal peptide" evidence="2">
    <location>
        <begin position="1"/>
        <end position="16"/>
    </location>
</feature>
<sequence length="777" mass="92281">MIISIFTMLFSCGVFAYSINAVGMIFNTLTKKSLDKKNNMYTISQYMDKKNVNIELQIQIKQYLEYYWDMQYSRDKEQEKNLINQLSPKLKEQLLLETFKVIVLECQIFKNNFSQQFVIDIIQLIEECSYRPDEIIVSESIQDDHSLYFIESGQVQVFIDEGAKKIRIANISNQQVMQIQAIQSQFVEDFHQDIDIYIQKYTYKEDDDNEFQENDDQDQMNQSAFMIFSQQDLASIEPENKHTGYQASYISQISFKKNKLSSSNFDEEQTKVSIKNLKSKINSTDDNQLSNLQGSNNNNINDQNNQKRKRSSILQIQPNLKIQCLIQPRSSIVYDQQQLENLSPKNKLNDNLNKSNAILNNYHTLRNSFDTKNSKDRVHLPAIKSDDQQGQTSDLVWKVQQLIEQQKSLKEKKEIDEEGSKYDIQKDYETYLPHNNLSYIIEYLKFKSRYLKQLKFQYKNLNQNIKSQLESSSIFNDSNNKENYMNQYPFNNPSCQRNFQLLRIFEKKFQQLIFRKRNSKRLHSQNQQIISNNQIIKNSLPNTKLQKILEQFQFAQKNQNQIDNVIQDTQNTPRINYNSQANKQIQQQSSLKFRNEEENGQEIRKSSFTNEYKYLISTQRQDSIIPNEQKSFLSNLIAQDQNMKHISSYRNYFERKQLFCQTQKYQNNPSKNDQIQTQKTQNNEISQIKCSDQDEIESPYSVKKNKINSSRKIAQKDKYFQGDFEVENPNKINSFNLNNIQEDWKLSKTYIEQQNKKLQNFQEAKKQKRYKIDQILF</sequence>
<accession>I7MJP3</accession>
<dbReference type="InParanoid" id="I7MJP3"/>
<dbReference type="GO" id="GO:0098855">
    <property type="term" value="C:HCN channel complex"/>
    <property type="evidence" value="ECO:0007669"/>
    <property type="project" value="TreeGrafter"/>
</dbReference>
<dbReference type="GO" id="GO:0005249">
    <property type="term" value="F:voltage-gated potassium channel activity"/>
    <property type="evidence" value="ECO:0007669"/>
    <property type="project" value="TreeGrafter"/>
</dbReference>
<dbReference type="OrthoDB" id="2021138at2759"/>
<dbReference type="GO" id="GO:0035725">
    <property type="term" value="P:sodium ion transmembrane transport"/>
    <property type="evidence" value="ECO:0007669"/>
    <property type="project" value="TreeGrafter"/>
</dbReference>
<feature type="region of interest" description="Disordered" evidence="1">
    <location>
        <begin position="283"/>
        <end position="310"/>
    </location>
</feature>
<dbReference type="InterPro" id="IPR014710">
    <property type="entry name" value="RmlC-like_jellyroll"/>
</dbReference>
<gene>
    <name evidence="3" type="ORF">TTHERM_00680630</name>
</gene>
<dbReference type="PANTHER" id="PTHR45689">
    <property type="entry name" value="I[[H]] CHANNEL, ISOFORM E"/>
    <property type="match status" value="1"/>
</dbReference>
<dbReference type="InterPro" id="IPR018490">
    <property type="entry name" value="cNMP-bd_dom_sf"/>
</dbReference>